<dbReference type="EMBL" id="PDWZ02000008">
    <property type="protein sequence ID" value="KAB2103570.1"/>
    <property type="molecule type" value="Genomic_DNA"/>
</dbReference>
<evidence type="ECO:0000313" key="1">
    <source>
        <dbReference type="EMBL" id="KAB2103570.1"/>
    </source>
</evidence>
<dbReference type="Proteomes" id="UP000293547">
    <property type="component" value="Unassembled WGS sequence"/>
</dbReference>
<protein>
    <submittedName>
        <fullName evidence="1">Uncharacterized protein</fullName>
    </submittedName>
</protein>
<name>A0ACB6FGV2_9PLEO</name>
<keyword evidence="2" id="KW-1185">Reference proteome</keyword>
<comment type="caution">
    <text evidence="1">The sequence shown here is derived from an EMBL/GenBank/DDBJ whole genome shotgun (WGS) entry which is preliminary data.</text>
</comment>
<sequence>MSAVAPSNAFLSSIPTWAYDFAPNGSIAETTVAAIKNSGRNLTLADLANYNIL</sequence>
<accession>A0ACB6FGV2</accession>
<reference evidence="1 2" key="1">
    <citation type="journal article" date="2019" name="bioRxiv">
        <title>Genomics, evolutionary history and diagnostics of the Alternaria alternata species group including apple and Asian pear pathotypes.</title>
        <authorList>
            <person name="Armitage A.D."/>
            <person name="Cockerton H.M."/>
            <person name="Sreenivasaprasad S."/>
            <person name="Woodhall J.W."/>
            <person name="Lane C.R."/>
            <person name="Harrison R.J."/>
            <person name="Clarkson J.P."/>
        </authorList>
    </citation>
    <scope>NUCLEOTIDE SEQUENCE [LARGE SCALE GENOMIC DNA]</scope>
    <source>
        <strain evidence="1 2">FERA 650</strain>
    </source>
</reference>
<organism evidence="1 2">
    <name type="scientific">Alternaria gaisen</name>
    <dbReference type="NCBI Taxonomy" id="167740"/>
    <lineage>
        <taxon>Eukaryota</taxon>
        <taxon>Fungi</taxon>
        <taxon>Dikarya</taxon>
        <taxon>Ascomycota</taxon>
        <taxon>Pezizomycotina</taxon>
        <taxon>Dothideomycetes</taxon>
        <taxon>Pleosporomycetidae</taxon>
        <taxon>Pleosporales</taxon>
        <taxon>Pleosporineae</taxon>
        <taxon>Pleosporaceae</taxon>
        <taxon>Alternaria</taxon>
        <taxon>Alternaria sect. Alternaria</taxon>
    </lineage>
</organism>
<proteinExistence type="predicted"/>
<gene>
    <name evidence="1" type="ORF">AG0111_0g8543</name>
</gene>
<evidence type="ECO:0000313" key="2">
    <source>
        <dbReference type="Proteomes" id="UP000293547"/>
    </source>
</evidence>